<name>A0ABP9Y4E5_9FUNG</name>
<keyword evidence="5" id="KW-1185">Reference proteome</keyword>
<comment type="caution">
    <text evidence="4">The sequence shown here is derived from an EMBL/GenBank/DDBJ whole genome shotgun (WGS) entry which is preliminary data.</text>
</comment>
<evidence type="ECO:0000313" key="4">
    <source>
        <dbReference type="EMBL" id="GAA5801443.1"/>
    </source>
</evidence>
<keyword evidence="1" id="KW-0479">Metal-binding</keyword>
<dbReference type="Gene3D" id="4.10.60.10">
    <property type="entry name" value="Zinc finger, CCHC-type"/>
    <property type="match status" value="1"/>
</dbReference>
<evidence type="ECO:0000313" key="5">
    <source>
        <dbReference type="Proteomes" id="UP001476247"/>
    </source>
</evidence>
<reference evidence="4 5" key="1">
    <citation type="submission" date="2024-04" db="EMBL/GenBank/DDBJ databases">
        <title>genome sequences of Mucor flavus KT1a and Helicostylum pulchrum KT1b strains isolation_sourced from the surface of a dry-aged beef.</title>
        <authorList>
            <person name="Toyotome T."/>
            <person name="Hosono M."/>
            <person name="Torimaru M."/>
            <person name="Fukuda K."/>
            <person name="Mikami N."/>
        </authorList>
    </citation>
    <scope>NUCLEOTIDE SEQUENCE [LARGE SCALE GENOMIC DNA]</scope>
    <source>
        <strain evidence="4 5">KT1b</strain>
    </source>
</reference>
<protein>
    <recommendedName>
        <fullName evidence="3">CCHC-type domain-containing protein</fullName>
    </recommendedName>
</protein>
<dbReference type="InterPro" id="IPR001878">
    <property type="entry name" value="Znf_CCHC"/>
</dbReference>
<keyword evidence="1" id="KW-0863">Zinc-finger</keyword>
<proteinExistence type="predicted"/>
<sequence>MHHNLSQYGTAIDCGYITGISGFTIIATHPDTNLGTRPVIQHNVSWVYQPLQFNETDSHSTEVINVFATWASMRPYCRYCHSHDHALINCHLCNETGHISKSCPRKNESSNTSSKKVRKQPKSTSIEHAKRVPTLE</sequence>
<feature type="domain" description="CCHC-type" evidence="3">
    <location>
        <begin position="90"/>
        <end position="105"/>
    </location>
</feature>
<evidence type="ECO:0000256" key="1">
    <source>
        <dbReference type="PROSITE-ProRule" id="PRU00047"/>
    </source>
</evidence>
<organism evidence="4 5">
    <name type="scientific">Helicostylum pulchrum</name>
    <dbReference type="NCBI Taxonomy" id="562976"/>
    <lineage>
        <taxon>Eukaryota</taxon>
        <taxon>Fungi</taxon>
        <taxon>Fungi incertae sedis</taxon>
        <taxon>Mucoromycota</taxon>
        <taxon>Mucoromycotina</taxon>
        <taxon>Mucoromycetes</taxon>
        <taxon>Mucorales</taxon>
        <taxon>Mucorineae</taxon>
        <taxon>Mucoraceae</taxon>
        <taxon>Helicostylum</taxon>
    </lineage>
</organism>
<dbReference type="Proteomes" id="UP001476247">
    <property type="component" value="Unassembled WGS sequence"/>
</dbReference>
<gene>
    <name evidence="4" type="ORF">HPULCUR_006889</name>
</gene>
<evidence type="ECO:0000259" key="3">
    <source>
        <dbReference type="PROSITE" id="PS50158"/>
    </source>
</evidence>
<dbReference type="Pfam" id="PF00098">
    <property type="entry name" value="zf-CCHC"/>
    <property type="match status" value="1"/>
</dbReference>
<dbReference type="PROSITE" id="PS50158">
    <property type="entry name" value="ZF_CCHC"/>
    <property type="match status" value="1"/>
</dbReference>
<feature type="region of interest" description="Disordered" evidence="2">
    <location>
        <begin position="100"/>
        <end position="136"/>
    </location>
</feature>
<accession>A0ABP9Y4E5</accession>
<keyword evidence="1" id="KW-0862">Zinc</keyword>
<evidence type="ECO:0000256" key="2">
    <source>
        <dbReference type="SAM" id="MobiDB-lite"/>
    </source>
</evidence>
<dbReference type="EMBL" id="BAABUJ010000019">
    <property type="protein sequence ID" value="GAA5801443.1"/>
    <property type="molecule type" value="Genomic_DNA"/>
</dbReference>